<dbReference type="SUPFAM" id="SSF51126">
    <property type="entry name" value="Pectin lyase-like"/>
    <property type="match status" value="1"/>
</dbReference>
<dbReference type="PANTHER" id="PTHR45661">
    <property type="entry name" value="SURFACE ANTIGEN"/>
    <property type="match status" value="1"/>
</dbReference>
<dbReference type="InterPro" id="IPR008454">
    <property type="entry name" value="Collagen-bd_Cna-like_B-typ_dom"/>
</dbReference>
<proteinExistence type="predicted"/>
<dbReference type="InterPro" id="IPR011050">
    <property type="entry name" value="Pectin_lyase_fold/virulence"/>
</dbReference>
<dbReference type="InterPro" id="IPR032675">
    <property type="entry name" value="LRR_dom_sf"/>
</dbReference>
<accession>A0A369LDK2</accession>
<dbReference type="Proteomes" id="UP000253792">
    <property type="component" value="Unassembled WGS sequence"/>
</dbReference>
<evidence type="ECO:0000313" key="3">
    <source>
        <dbReference type="Proteomes" id="UP000253792"/>
    </source>
</evidence>
<dbReference type="PANTHER" id="PTHR45661:SF3">
    <property type="entry name" value="IG-LIKE DOMAIN-CONTAINING PROTEIN"/>
    <property type="match status" value="1"/>
</dbReference>
<dbReference type="Pfam" id="PF05738">
    <property type="entry name" value="Cna_B"/>
    <property type="match status" value="2"/>
</dbReference>
<dbReference type="SUPFAM" id="SSF49478">
    <property type="entry name" value="Cna protein B-type domain"/>
    <property type="match status" value="2"/>
</dbReference>
<protein>
    <recommendedName>
        <fullName evidence="1">CNA-B domain-containing protein</fullName>
    </recommendedName>
</protein>
<dbReference type="InterPro" id="IPR053139">
    <property type="entry name" value="Surface_bspA-like"/>
</dbReference>
<reference evidence="2 3" key="1">
    <citation type="journal article" date="2018" name="Elife">
        <title>Discovery and characterization of a prevalent human gut bacterial enzyme sufficient for the inactivation of a family of plant toxins.</title>
        <authorList>
            <person name="Koppel N."/>
            <person name="Bisanz J.E."/>
            <person name="Pandelia M.E."/>
            <person name="Turnbaugh P.J."/>
            <person name="Balskus E.P."/>
        </authorList>
    </citation>
    <scope>NUCLEOTIDE SEQUENCE [LARGE SCALE GENOMIC DNA]</scope>
    <source>
        <strain evidence="3">anaerobia AP69FAA</strain>
    </source>
</reference>
<name>A0A369LDK2_9ACTN</name>
<dbReference type="Pfam" id="PF13306">
    <property type="entry name" value="LRR_5"/>
    <property type="match status" value="2"/>
</dbReference>
<feature type="domain" description="CNA-B" evidence="1">
    <location>
        <begin position="837"/>
        <end position="906"/>
    </location>
</feature>
<comment type="caution">
    <text evidence="2">The sequence shown here is derived from an EMBL/GenBank/DDBJ whole genome shotgun (WGS) entry which is preliminary data.</text>
</comment>
<sequence>MSMFSGCTSLKSVSAAGPIDAIGDRAFENCSSLTDIDFQGTLTSIGFSAFQGCASLERVPDLSSVTEMGSSAFYECKKLQAPVNLSSLQSVPAYAFCYTPVTVVGFCDNLKSIDKWAFIWSTIAAPFPETLEKIGDYVFYSGTLPEHLVIPDSVTSIGASAFSSTDGVQDVTIGSGLTQIPAGLFDGSSVKSITIDNSMDNITGTDNLPSSGVEVTYTRESIDDSVGDTVSSDSAQTLQEAINAAPDGEETVISLKKHVKLSSTLKVPAGKKIKITSDDPYTISAIKSGFSGLVDVAEGASLEISGKVSLCGSYSKGAIVSGRGSVVLSGDAVVCHGAATSVNTGIINLSGNNASFVMTGGVIEHCELDDVYCGVVHAANGAKVVMKGGVIRNNRVAPGDSAGNYLSSTGVMLMGNASFDMGGGRIEGNTGYQGSAVVMYSEDNNQRASFKMAGGKIADNKSAKLGNRTPSGAVHVEGNAEFAMESGEITGNAAASDGGKGGGVCVVDHGLQNGGKDHTAFTMKGGSISGNSASAGGGIYTYSDDVTLSAGEIKGNTAWNMGGGVYSEGNEYLVYSTLHIENALVVGNHASKQGGGMWFCPTGDAKVYVQDGGLIAGNTADEAGDDVVFTGSEGAKYKLTLADRAPGGGKVLWYRDGGLFNPDGTIAATNPDVPRFVEGGNNGEPLSFTDATPNIALKSVMSDEVYNLGSGQTSLTITGNKAPHGGGIGANGGVIIGKSENISIPVKKVWGNPKIPHPEEVAINLKNGETVIDSITLSEGNDWEGAFSNLPRRDASGAEIEYTVAEDAVEGYSSAITGDAQGGFTVTNTSTATVNVPVEKKWVGPAADKATVRLLAGGQDAGKSVELNESNGWKASFEGLPKYDASGSEIEYTVAEDAVEGYSSAI</sequence>
<dbReference type="InterPro" id="IPR026906">
    <property type="entry name" value="LRR_5"/>
</dbReference>
<dbReference type="Gene3D" id="2.60.40.1140">
    <property type="entry name" value="Collagen-binding surface protein Cna, B-type domain"/>
    <property type="match status" value="2"/>
</dbReference>
<keyword evidence="3" id="KW-1185">Reference proteome</keyword>
<evidence type="ECO:0000259" key="1">
    <source>
        <dbReference type="Pfam" id="PF05738"/>
    </source>
</evidence>
<evidence type="ECO:0000313" key="2">
    <source>
        <dbReference type="EMBL" id="RDB57254.1"/>
    </source>
</evidence>
<feature type="domain" description="CNA-B" evidence="1">
    <location>
        <begin position="744"/>
        <end position="829"/>
    </location>
</feature>
<feature type="non-terminal residue" evidence="2">
    <location>
        <position position="906"/>
    </location>
</feature>
<dbReference type="AlphaFoldDB" id="A0A369LDK2"/>
<dbReference type="CDD" id="cd00222">
    <property type="entry name" value="CollagenBindB"/>
    <property type="match status" value="2"/>
</dbReference>
<dbReference type="Gene3D" id="3.80.10.10">
    <property type="entry name" value="Ribonuclease Inhibitor"/>
    <property type="match status" value="2"/>
</dbReference>
<dbReference type="EMBL" id="PPTP01000001">
    <property type="protein sequence ID" value="RDB57254.1"/>
    <property type="molecule type" value="Genomic_DNA"/>
</dbReference>
<gene>
    <name evidence="2" type="ORF">C1880_00005</name>
</gene>
<organism evidence="2 3">
    <name type="scientific">Senegalimassilia anaerobia</name>
    <dbReference type="NCBI Taxonomy" id="1473216"/>
    <lineage>
        <taxon>Bacteria</taxon>
        <taxon>Bacillati</taxon>
        <taxon>Actinomycetota</taxon>
        <taxon>Coriobacteriia</taxon>
        <taxon>Coriobacteriales</taxon>
        <taxon>Coriobacteriaceae</taxon>
        <taxon>Senegalimassilia</taxon>
    </lineage>
</organism>
<dbReference type="SUPFAM" id="SSF52058">
    <property type="entry name" value="L domain-like"/>
    <property type="match status" value="1"/>
</dbReference>